<protein>
    <submittedName>
        <fullName evidence="5">Putative transcriptional regulatory protein</fullName>
    </submittedName>
</protein>
<evidence type="ECO:0000256" key="2">
    <source>
        <dbReference type="ARBA" id="ARBA00023125"/>
    </source>
</evidence>
<reference evidence="6" key="1">
    <citation type="submission" date="2015-04" db="EMBL/GenBank/DDBJ databases">
        <title>Physiological reanalysis, assessment of diazotrophy, and genome sequences of multiple isolates of Streptomyces thermoautotrophicus.</title>
        <authorList>
            <person name="MacKellar D.C."/>
            <person name="Lieber L."/>
            <person name="Norman J."/>
            <person name="Bolger A."/>
            <person name="Tobin C."/>
            <person name="Murray J.W."/>
            <person name="Chang R."/>
            <person name="Ford T."/>
            <person name="Nguyen P.Q."/>
            <person name="Woodward J."/>
            <person name="Permingeat H."/>
            <person name="Joshi N.S."/>
            <person name="Silver P.A."/>
            <person name="Usadel B."/>
            <person name="Rutherford A.W."/>
            <person name="Friesen M."/>
            <person name="Prell J."/>
        </authorList>
    </citation>
    <scope>NUCLEOTIDE SEQUENCE [LARGE SCALE GENOMIC DNA]</scope>
    <source>
        <strain evidence="6">H1</strain>
    </source>
</reference>
<evidence type="ECO:0000313" key="6">
    <source>
        <dbReference type="Proteomes" id="UP000070188"/>
    </source>
</evidence>
<dbReference type="AlphaFoldDB" id="A0A132MTF9"/>
<evidence type="ECO:0000256" key="1">
    <source>
        <dbReference type="ARBA" id="ARBA00023015"/>
    </source>
</evidence>
<proteinExistence type="predicted"/>
<dbReference type="PROSITE" id="PS50995">
    <property type="entry name" value="HTH_MARR_2"/>
    <property type="match status" value="1"/>
</dbReference>
<dbReference type="GO" id="GO:0006950">
    <property type="term" value="P:response to stress"/>
    <property type="evidence" value="ECO:0007669"/>
    <property type="project" value="TreeGrafter"/>
</dbReference>
<dbReference type="Proteomes" id="UP000070188">
    <property type="component" value="Unassembled WGS sequence"/>
</dbReference>
<accession>A0A132MTF9</accession>
<name>A0A132MTF9_9ACTN</name>
<dbReference type="SUPFAM" id="SSF46785">
    <property type="entry name" value="Winged helix' DNA-binding domain"/>
    <property type="match status" value="1"/>
</dbReference>
<dbReference type="PANTHER" id="PTHR33164:SF64">
    <property type="entry name" value="TRANSCRIPTIONAL REGULATOR SLYA"/>
    <property type="match status" value="1"/>
</dbReference>
<dbReference type="GO" id="GO:0003700">
    <property type="term" value="F:DNA-binding transcription factor activity"/>
    <property type="evidence" value="ECO:0007669"/>
    <property type="project" value="InterPro"/>
</dbReference>
<comment type="caution">
    <text evidence="5">The sequence shown here is derived from an EMBL/GenBank/DDBJ whole genome shotgun (WGS) entry which is preliminary data.</text>
</comment>
<dbReference type="PATRIC" id="fig|1469144.10.peg.2387"/>
<evidence type="ECO:0000313" key="5">
    <source>
        <dbReference type="EMBL" id="KWX01175.1"/>
    </source>
</evidence>
<organism evidence="5 6">
    <name type="scientific">Carbonactinospora thermoautotrophica</name>
    <dbReference type="NCBI Taxonomy" id="1469144"/>
    <lineage>
        <taxon>Bacteria</taxon>
        <taxon>Bacillati</taxon>
        <taxon>Actinomycetota</taxon>
        <taxon>Actinomycetes</taxon>
        <taxon>Kitasatosporales</taxon>
        <taxon>Carbonactinosporaceae</taxon>
        <taxon>Carbonactinospora</taxon>
    </lineage>
</organism>
<keyword evidence="2" id="KW-0238">DNA-binding</keyword>
<dbReference type="InterPro" id="IPR036388">
    <property type="entry name" value="WH-like_DNA-bd_sf"/>
</dbReference>
<dbReference type="InterPro" id="IPR000835">
    <property type="entry name" value="HTH_MarR-typ"/>
</dbReference>
<feature type="domain" description="HTH marR-type" evidence="4">
    <location>
        <begin position="1"/>
        <end position="124"/>
    </location>
</feature>
<dbReference type="Gene3D" id="1.10.10.10">
    <property type="entry name" value="Winged helix-like DNA-binding domain superfamily/Winged helix DNA-binding domain"/>
    <property type="match status" value="1"/>
</dbReference>
<dbReference type="Pfam" id="PF01047">
    <property type="entry name" value="MarR"/>
    <property type="match status" value="1"/>
</dbReference>
<dbReference type="RefSeq" id="WP_067421265.1">
    <property type="nucleotide sequence ID" value="NZ_JYIK01001119.1"/>
</dbReference>
<dbReference type="InterPro" id="IPR039422">
    <property type="entry name" value="MarR/SlyA-like"/>
</dbReference>
<sequence length="137" mass="15634">MLRQADQALTRRLGELLAFQDTSVHEWRVLGVLADGEGHPMSEIAEAVVVPAPTLTRIIDRMVENNLVYRRIDPIDRRRVLVFCSARGRSLYGRLQRQLALHEAQFEGDPNLAELVRLLEWLVNVLEGRPSEQTAPR</sequence>
<evidence type="ECO:0000256" key="3">
    <source>
        <dbReference type="ARBA" id="ARBA00023163"/>
    </source>
</evidence>
<keyword evidence="3" id="KW-0804">Transcription</keyword>
<keyword evidence="6" id="KW-1185">Reference proteome</keyword>
<gene>
    <name evidence="5" type="ORF">LI90_2203</name>
</gene>
<keyword evidence="1" id="KW-0805">Transcription regulation</keyword>
<dbReference type="PANTHER" id="PTHR33164">
    <property type="entry name" value="TRANSCRIPTIONAL REGULATOR, MARR FAMILY"/>
    <property type="match status" value="1"/>
</dbReference>
<evidence type="ECO:0000259" key="4">
    <source>
        <dbReference type="PROSITE" id="PS50995"/>
    </source>
</evidence>
<dbReference type="SMART" id="SM00347">
    <property type="entry name" value="HTH_MARR"/>
    <property type="match status" value="1"/>
</dbReference>
<dbReference type="STRING" id="1469144.LI90_2203"/>
<dbReference type="EMBL" id="LAXD01000001">
    <property type="protein sequence ID" value="KWX01175.1"/>
    <property type="molecule type" value="Genomic_DNA"/>
</dbReference>
<dbReference type="GO" id="GO:0003677">
    <property type="term" value="F:DNA binding"/>
    <property type="evidence" value="ECO:0007669"/>
    <property type="project" value="UniProtKB-KW"/>
</dbReference>
<dbReference type="InterPro" id="IPR036390">
    <property type="entry name" value="WH_DNA-bd_sf"/>
</dbReference>